<feature type="transmembrane region" description="Helical" evidence="2">
    <location>
        <begin position="131"/>
        <end position="149"/>
    </location>
</feature>
<sequence length="1287" mass="142361">MATHEQERLHFSASATVDKSKHIRGRTEEVESRSDSEHHRSDQRRKYSDHFSDGCQSPLGCVRMSERQNASNGWKPVTLRAPILGAFIFISLAIITGLEVLYVISLRPENGGGLAFAADTDSLSTATSFGYLYLPTIIAVCYSIIWSWVDLDVKRLEPWFQLSRDGGATAEESLLLQYPYDFLPFIPFTAFKKKHWGVFYAGLIMIMVFWIITPLQSAIFNTETVSRHRTVDIVTSATLKPLAQQFTAMNANFMNRAYGIAWLNQVLPPFTTPEYAVMPFEPSQQSSRLSANELWTTTAIAFHTNLTCFPAQVVQEKTFSYTFSNGKGCVVPQIALVDTQGVSNYMMSYIGYHSSPQSGWALKNPNCSAKFSNNFLAVWASAASRFDHGVYKNMTAIFCETSYTSQQMHVSVNASSNAVTWGNPVGDNVTALAVEDVFNTTNFEILIGTGVMASDRRANLQDTAVLQQYSRIKDYVETLSDPVALQEAFQRAHQVLFTSAFSTLVTPILRDSPQIISQNQGNGTVEDIQGAIILVRPISIIVEAALGMIILLTLSLWFHSHYRPSQLSSDPASIKDIMTMQPPHGNTVSDDGTLTTTSLESALVQKKFRLSRTDNGTSLIIPMASGNPVSYLDAIPRASSDQPENPFVPVQPVELRIQFGFVFIAVLVSASAGITFVKIWSTNQNGLTIPTDNQVVRSIIENYAPTAFATLIEPVWTMLNRLLCLLQPFEELRKGKANASASVSVKYTSLPPQLAIWRAFRAKHFVLAAVCVVTVSTNLLAVALSALLEENLTQIVTRYDAKQQLTSKFNGTPIFDPTILSGPGVYFDHFYIALSNISEGTPLPPWLDKKFFYLPFDLKSVSTTPGHEAQLQNFRGATTGIGTQTTCTELSGDQGSLKFDVNNNGSSIQFSTSHTTLSGAMTDCFYPRGSSRTANETTADLLPFRKGLLGLEAVQAMKPSINGTDDGTCASNLIMGWARVSDGPTVPVISDTELSFPKRNVSKTFITCSQKLLVAKFDVVVDKTGRVNESKQTSDFITDFSTIFDSNVNINNSTFFSGPIRNETDLFKESTSLIASFNVNDFNWHNDSFTSDWMNTLLSMIQNSSNIVDPISPPPNATVIGPLVQELYEQLFAILISLNTHIFSSAEADTTISAEAMFVESRLFVSPTMFAMTIALLSLHIIVAIIYYARRPRRFLPRLPTSIASVIAFVSASRAGEDFKEMGGRKGAGEDQNYAYGRFIGTDGKTHVGIEQQRFVVPLKSRNPEVRRRKWGWNFAKEDERQPKTWI</sequence>
<evidence type="ECO:0000256" key="2">
    <source>
        <dbReference type="SAM" id="Phobius"/>
    </source>
</evidence>
<keyword evidence="4" id="KW-1185">Reference proteome</keyword>
<organism evidence="3 4">
    <name type="scientific">Rhynchosporium agropyri</name>
    <dbReference type="NCBI Taxonomy" id="914238"/>
    <lineage>
        <taxon>Eukaryota</taxon>
        <taxon>Fungi</taxon>
        <taxon>Dikarya</taxon>
        <taxon>Ascomycota</taxon>
        <taxon>Pezizomycotina</taxon>
        <taxon>Leotiomycetes</taxon>
        <taxon>Helotiales</taxon>
        <taxon>Ploettnerulaceae</taxon>
        <taxon>Rhynchosporium</taxon>
    </lineage>
</organism>
<name>A0A1E1KBS2_9HELO</name>
<feature type="transmembrane region" description="Helical" evidence="2">
    <location>
        <begin position="765"/>
        <end position="788"/>
    </location>
</feature>
<keyword evidence="2" id="KW-1133">Transmembrane helix</keyword>
<feature type="compositionally biased region" description="Basic and acidic residues" evidence="1">
    <location>
        <begin position="25"/>
        <end position="52"/>
    </location>
</feature>
<reference evidence="4" key="1">
    <citation type="submission" date="2016-03" db="EMBL/GenBank/DDBJ databases">
        <authorList>
            <person name="Guldener U."/>
        </authorList>
    </citation>
    <scope>NUCLEOTIDE SEQUENCE [LARGE SCALE GENOMIC DNA]</scope>
    <source>
        <strain evidence="4">04CH-RAC-A.6.1</strain>
    </source>
</reference>
<dbReference type="InterPro" id="IPR021840">
    <property type="entry name" value="DUF3433"/>
</dbReference>
<dbReference type="OrthoDB" id="3248909at2759"/>
<feature type="compositionally biased region" description="Basic and acidic residues" evidence="1">
    <location>
        <begin position="1"/>
        <end position="10"/>
    </location>
</feature>
<feature type="transmembrane region" description="Helical" evidence="2">
    <location>
        <begin position="1169"/>
        <end position="1189"/>
    </location>
</feature>
<evidence type="ECO:0000256" key="1">
    <source>
        <dbReference type="SAM" id="MobiDB-lite"/>
    </source>
</evidence>
<feature type="region of interest" description="Disordered" evidence="1">
    <location>
        <begin position="1"/>
        <end position="53"/>
    </location>
</feature>
<dbReference type="PANTHER" id="PTHR37544">
    <property type="entry name" value="SPRAY-RELATED"/>
    <property type="match status" value="1"/>
</dbReference>
<keyword evidence="2" id="KW-0472">Membrane</keyword>
<evidence type="ECO:0000313" key="4">
    <source>
        <dbReference type="Proteomes" id="UP000178912"/>
    </source>
</evidence>
<feature type="transmembrane region" description="Helical" evidence="2">
    <location>
        <begin position="83"/>
        <end position="104"/>
    </location>
</feature>
<evidence type="ECO:0000313" key="3">
    <source>
        <dbReference type="EMBL" id="CZS94144.1"/>
    </source>
</evidence>
<feature type="transmembrane region" description="Helical" evidence="2">
    <location>
        <begin position="657"/>
        <end position="677"/>
    </location>
</feature>
<keyword evidence="2" id="KW-0812">Transmembrane</keyword>
<feature type="transmembrane region" description="Helical" evidence="2">
    <location>
        <begin position="538"/>
        <end position="558"/>
    </location>
</feature>
<feature type="transmembrane region" description="Helical" evidence="2">
    <location>
        <begin position="198"/>
        <end position="220"/>
    </location>
</feature>
<protein>
    <submittedName>
        <fullName evidence="3">Uncharacterized protein</fullName>
    </submittedName>
</protein>
<gene>
    <name evidence="3" type="ORF">RAG0_04191</name>
</gene>
<dbReference type="Pfam" id="PF11915">
    <property type="entry name" value="DUF3433"/>
    <property type="match status" value="2"/>
</dbReference>
<proteinExistence type="predicted"/>
<dbReference type="Proteomes" id="UP000178912">
    <property type="component" value="Unassembled WGS sequence"/>
</dbReference>
<accession>A0A1E1KBS2</accession>
<dbReference type="EMBL" id="FJUX01000017">
    <property type="protein sequence ID" value="CZS94144.1"/>
    <property type="molecule type" value="Genomic_DNA"/>
</dbReference>
<dbReference type="PANTHER" id="PTHR37544:SF3">
    <property type="entry name" value="SPRAY"/>
    <property type="match status" value="1"/>
</dbReference>